<evidence type="ECO:0000313" key="3">
    <source>
        <dbReference type="Proteomes" id="UP001175271"/>
    </source>
</evidence>
<sequence length="157" mass="17150">MCCIIRKKAANPREPAPTHSAVSKAEEPSARLGSISSQKSSQLGTKVMFPLKPGSLRTATAGSDKEKHKTSEALVTPLDDTATPPDTMEMHEPVVKNAKRQINSERAPNDPNYKTVPSVPSDWGASDFDPAKSSDRSTKTRTRSDVPVRKGKKRNRR</sequence>
<feature type="compositionally biased region" description="Basic and acidic residues" evidence="1">
    <location>
        <begin position="129"/>
        <end position="148"/>
    </location>
</feature>
<feature type="region of interest" description="Disordered" evidence="1">
    <location>
        <begin position="1"/>
        <end position="157"/>
    </location>
</feature>
<feature type="compositionally biased region" description="Low complexity" evidence="1">
    <location>
        <begin position="76"/>
        <end position="87"/>
    </location>
</feature>
<reference evidence="2" key="1">
    <citation type="submission" date="2023-06" db="EMBL/GenBank/DDBJ databases">
        <title>Genomic analysis of the entomopathogenic nematode Steinernema hermaphroditum.</title>
        <authorList>
            <person name="Schwarz E.M."/>
            <person name="Heppert J.K."/>
            <person name="Baniya A."/>
            <person name="Schwartz H.T."/>
            <person name="Tan C.-H."/>
            <person name="Antoshechkin I."/>
            <person name="Sternberg P.W."/>
            <person name="Goodrich-Blair H."/>
            <person name="Dillman A.R."/>
        </authorList>
    </citation>
    <scope>NUCLEOTIDE SEQUENCE</scope>
    <source>
        <strain evidence="2">PS9179</strain>
        <tissue evidence="2">Whole animal</tissue>
    </source>
</reference>
<protein>
    <submittedName>
        <fullName evidence="2">Uncharacterized protein</fullName>
    </submittedName>
</protein>
<comment type="caution">
    <text evidence="2">The sequence shown here is derived from an EMBL/GenBank/DDBJ whole genome shotgun (WGS) entry which is preliminary data.</text>
</comment>
<proteinExistence type="predicted"/>
<keyword evidence="3" id="KW-1185">Reference proteome</keyword>
<evidence type="ECO:0000313" key="2">
    <source>
        <dbReference type="EMBL" id="KAK0413600.1"/>
    </source>
</evidence>
<organism evidence="2 3">
    <name type="scientific">Steinernema hermaphroditum</name>
    <dbReference type="NCBI Taxonomy" id="289476"/>
    <lineage>
        <taxon>Eukaryota</taxon>
        <taxon>Metazoa</taxon>
        <taxon>Ecdysozoa</taxon>
        <taxon>Nematoda</taxon>
        <taxon>Chromadorea</taxon>
        <taxon>Rhabditida</taxon>
        <taxon>Tylenchina</taxon>
        <taxon>Panagrolaimomorpha</taxon>
        <taxon>Strongyloidoidea</taxon>
        <taxon>Steinernematidae</taxon>
        <taxon>Steinernema</taxon>
    </lineage>
</organism>
<name>A0AA39LY54_9BILA</name>
<dbReference type="AlphaFoldDB" id="A0AA39LY54"/>
<dbReference type="Proteomes" id="UP001175271">
    <property type="component" value="Unassembled WGS sequence"/>
</dbReference>
<evidence type="ECO:0000256" key="1">
    <source>
        <dbReference type="SAM" id="MobiDB-lite"/>
    </source>
</evidence>
<accession>A0AA39LY54</accession>
<feature type="compositionally biased region" description="Basic residues" evidence="1">
    <location>
        <begin position="1"/>
        <end position="10"/>
    </location>
</feature>
<dbReference type="EMBL" id="JAUCMV010000003">
    <property type="protein sequence ID" value="KAK0413600.1"/>
    <property type="molecule type" value="Genomic_DNA"/>
</dbReference>
<gene>
    <name evidence="2" type="ORF">QR680_006896</name>
</gene>
<feature type="compositionally biased region" description="Polar residues" evidence="1">
    <location>
        <begin position="34"/>
        <end position="44"/>
    </location>
</feature>